<gene>
    <name evidence="1" type="ORF">C2E15_14600</name>
</gene>
<keyword evidence="2" id="KW-1185">Reference proteome</keyword>
<accession>A0A1X1E0X9</accession>
<name>A0A1X1E0X9_9GAMM</name>
<dbReference type="EMBL" id="CP026377">
    <property type="protein sequence ID" value="AUX94187.1"/>
    <property type="molecule type" value="Genomic_DNA"/>
</dbReference>
<protein>
    <submittedName>
        <fullName evidence="1">Uncharacterized protein</fullName>
    </submittedName>
</protein>
<proteinExistence type="predicted"/>
<organism evidence="1 2">
    <name type="scientific">Mixta gaviniae</name>
    <dbReference type="NCBI Taxonomy" id="665914"/>
    <lineage>
        <taxon>Bacteria</taxon>
        <taxon>Pseudomonadati</taxon>
        <taxon>Pseudomonadota</taxon>
        <taxon>Gammaproteobacteria</taxon>
        <taxon>Enterobacterales</taxon>
        <taxon>Erwiniaceae</taxon>
        <taxon>Mixta</taxon>
    </lineage>
</organism>
<evidence type="ECO:0000313" key="2">
    <source>
        <dbReference type="Proteomes" id="UP000238365"/>
    </source>
</evidence>
<dbReference type="Proteomes" id="UP000238365">
    <property type="component" value="Chromosome"/>
</dbReference>
<reference evidence="1 2" key="1">
    <citation type="submission" date="2018-01" db="EMBL/GenBank/DDBJ databases">
        <title>Complete and assembled Genome of Pantoea gaviniae DSM22758T.</title>
        <authorList>
            <person name="Stevens M.J.A."/>
            <person name="Zurfluh K."/>
            <person name="Stephan R."/>
        </authorList>
    </citation>
    <scope>NUCLEOTIDE SEQUENCE [LARGE SCALE GENOMIC DNA]</scope>
    <source>
        <strain evidence="1 2">DSM 22758</strain>
    </source>
</reference>
<dbReference type="KEGG" id="pgz:C2E15_14600"/>
<evidence type="ECO:0000313" key="1">
    <source>
        <dbReference type="EMBL" id="AUX94187.1"/>
    </source>
</evidence>
<sequence>MKRFLCFFQLLLLNGCHSRLLKGFDTGLLKRWSLSFQTERPLIMSSLIPYGLPLSLLIMLAEK</sequence>
<dbReference type="AlphaFoldDB" id="A0A1X1E0X9"/>